<comment type="caution">
    <text evidence="1">The sequence shown here is derived from an EMBL/GenBank/DDBJ whole genome shotgun (WGS) entry which is preliminary data.</text>
</comment>
<accession>A0A8S9ZNK9</accession>
<dbReference type="Proteomes" id="UP000605970">
    <property type="component" value="Unassembled WGS sequence"/>
</dbReference>
<feature type="non-terminal residue" evidence="1">
    <location>
        <position position="27"/>
    </location>
</feature>
<name>A0A8S9ZNK9_9BILA</name>
<protein>
    <submittedName>
        <fullName evidence="1">Uncharacterized protein</fullName>
    </submittedName>
</protein>
<organism evidence="1 2">
    <name type="scientific">Meloidogyne graminicola</name>
    <dbReference type="NCBI Taxonomy" id="189291"/>
    <lineage>
        <taxon>Eukaryota</taxon>
        <taxon>Metazoa</taxon>
        <taxon>Ecdysozoa</taxon>
        <taxon>Nematoda</taxon>
        <taxon>Chromadorea</taxon>
        <taxon>Rhabditida</taxon>
        <taxon>Tylenchina</taxon>
        <taxon>Tylenchomorpha</taxon>
        <taxon>Tylenchoidea</taxon>
        <taxon>Meloidogynidae</taxon>
        <taxon>Meloidogyninae</taxon>
        <taxon>Meloidogyne</taxon>
    </lineage>
</organism>
<dbReference type="AlphaFoldDB" id="A0A8S9ZNK9"/>
<reference evidence="1" key="1">
    <citation type="journal article" date="2020" name="Ecol. Evol.">
        <title>Genome structure and content of the rice root-knot nematode (Meloidogyne graminicola).</title>
        <authorList>
            <person name="Phan N.T."/>
            <person name="Danchin E.G.J."/>
            <person name="Klopp C."/>
            <person name="Perfus-Barbeoch L."/>
            <person name="Kozlowski D.K."/>
            <person name="Koutsovoulos G.D."/>
            <person name="Lopez-Roques C."/>
            <person name="Bouchez O."/>
            <person name="Zahm M."/>
            <person name="Besnard G."/>
            <person name="Bellafiore S."/>
        </authorList>
    </citation>
    <scope>NUCLEOTIDE SEQUENCE</scope>
    <source>
        <strain evidence="1">VN-18</strain>
    </source>
</reference>
<dbReference type="EMBL" id="JABEBT010000050">
    <property type="protein sequence ID" value="KAF7634885.1"/>
    <property type="molecule type" value="Genomic_DNA"/>
</dbReference>
<evidence type="ECO:0000313" key="2">
    <source>
        <dbReference type="Proteomes" id="UP000605970"/>
    </source>
</evidence>
<gene>
    <name evidence="1" type="ORF">Mgra_00005777</name>
</gene>
<keyword evidence="2" id="KW-1185">Reference proteome</keyword>
<sequence length="27" mass="3066">MDMEMVEVVVLIVFLNNNNSVIGKEDL</sequence>
<proteinExistence type="predicted"/>
<evidence type="ECO:0000313" key="1">
    <source>
        <dbReference type="EMBL" id="KAF7634885.1"/>
    </source>
</evidence>